<feature type="domain" description="HPt" evidence="18">
    <location>
        <begin position="716"/>
        <end position="809"/>
    </location>
</feature>
<keyword evidence="7" id="KW-0812">Transmembrane</keyword>
<keyword evidence="6" id="KW-0808">Transferase</keyword>
<dbReference type="Gene3D" id="1.20.120.160">
    <property type="entry name" value="HPT domain"/>
    <property type="match status" value="1"/>
</dbReference>
<feature type="modified residue" description="4-aspartylphosphate" evidence="15">
    <location>
        <position position="598"/>
    </location>
</feature>
<evidence type="ECO:0000256" key="1">
    <source>
        <dbReference type="ARBA" id="ARBA00000085"/>
    </source>
</evidence>
<feature type="modified residue" description="4-aspartylphosphate" evidence="15">
    <location>
        <position position="187"/>
    </location>
</feature>
<dbReference type="InterPro" id="IPR003594">
    <property type="entry name" value="HATPase_dom"/>
</dbReference>
<dbReference type="InterPro" id="IPR036890">
    <property type="entry name" value="HATPase_C_sf"/>
</dbReference>
<evidence type="ECO:0000259" key="17">
    <source>
        <dbReference type="PROSITE" id="PS50110"/>
    </source>
</evidence>
<dbReference type="Pfam" id="PF00072">
    <property type="entry name" value="Response_reg"/>
    <property type="match status" value="3"/>
</dbReference>
<evidence type="ECO:0000256" key="2">
    <source>
        <dbReference type="ARBA" id="ARBA00004651"/>
    </source>
</evidence>
<accession>A0A1V1PCX7</accession>
<dbReference type="PRINTS" id="PR00344">
    <property type="entry name" value="BCTRLSENSOR"/>
</dbReference>
<evidence type="ECO:0000256" key="4">
    <source>
        <dbReference type="ARBA" id="ARBA00022475"/>
    </source>
</evidence>
<dbReference type="InterPro" id="IPR036641">
    <property type="entry name" value="HPT_dom_sf"/>
</dbReference>
<evidence type="ECO:0000256" key="10">
    <source>
        <dbReference type="ARBA" id="ARBA00022840"/>
    </source>
</evidence>
<name>A0A1V1PCX7_9BACT</name>
<evidence type="ECO:0000256" key="3">
    <source>
        <dbReference type="ARBA" id="ARBA00012438"/>
    </source>
</evidence>
<dbReference type="PROSITE" id="PS50110">
    <property type="entry name" value="RESPONSE_REGULATORY"/>
    <property type="match status" value="3"/>
</dbReference>
<protein>
    <recommendedName>
        <fullName evidence="3">histidine kinase</fullName>
        <ecNumber evidence="3">2.7.13.3</ecNumber>
    </recommendedName>
</protein>
<dbReference type="InterPro" id="IPR003661">
    <property type="entry name" value="HisK_dim/P_dom"/>
</dbReference>
<gene>
    <name evidence="19" type="ORF">OMM_01571</name>
</gene>
<dbReference type="Gene3D" id="1.10.287.130">
    <property type="match status" value="1"/>
</dbReference>
<keyword evidence="10" id="KW-0067">ATP-binding</keyword>
<feature type="domain" description="Response regulatory" evidence="17">
    <location>
        <begin position="549"/>
        <end position="664"/>
    </location>
</feature>
<dbReference type="SUPFAM" id="SSF52172">
    <property type="entry name" value="CheY-like"/>
    <property type="match status" value="3"/>
</dbReference>
<keyword evidence="5 15" id="KW-0597">Phosphoprotein</keyword>
<evidence type="ECO:0000256" key="5">
    <source>
        <dbReference type="ARBA" id="ARBA00022553"/>
    </source>
</evidence>
<comment type="subcellular location">
    <subcellularLocation>
        <location evidence="2">Cell membrane</location>
        <topology evidence="2">Multi-pass membrane protein</topology>
    </subcellularLocation>
</comment>
<evidence type="ECO:0000259" key="16">
    <source>
        <dbReference type="PROSITE" id="PS50109"/>
    </source>
</evidence>
<dbReference type="SMART" id="SM00073">
    <property type="entry name" value="HPT"/>
    <property type="match status" value="1"/>
</dbReference>
<dbReference type="InterPro" id="IPR011006">
    <property type="entry name" value="CheY-like_superfamily"/>
</dbReference>
<evidence type="ECO:0000256" key="11">
    <source>
        <dbReference type="ARBA" id="ARBA00022989"/>
    </source>
</evidence>
<evidence type="ECO:0000256" key="6">
    <source>
        <dbReference type="ARBA" id="ARBA00022679"/>
    </source>
</evidence>
<reference evidence="20" key="1">
    <citation type="submission" date="2012-11" db="EMBL/GenBank/DDBJ databases">
        <authorList>
            <person name="Lucero-Rivera Y.E."/>
            <person name="Tovar-Ramirez D."/>
        </authorList>
    </citation>
    <scope>NUCLEOTIDE SEQUENCE [LARGE SCALE GENOMIC DNA]</scope>
    <source>
        <strain evidence="20">Araruama</strain>
    </source>
</reference>
<dbReference type="SMART" id="SM00388">
    <property type="entry name" value="HisKA"/>
    <property type="match status" value="1"/>
</dbReference>
<evidence type="ECO:0000256" key="13">
    <source>
        <dbReference type="ARBA" id="ARBA00023136"/>
    </source>
</evidence>
<dbReference type="FunFam" id="3.30.565.10:FF:000023">
    <property type="entry name" value="PAS domain-containing sensor histidine kinase"/>
    <property type="match status" value="1"/>
</dbReference>
<dbReference type="GO" id="GO:0005524">
    <property type="term" value="F:ATP binding"/>
    <property type="evidence" value="ECO:0007669"/>
    <property type="project" value="UniProtKB-KW"/>
</dbReference>
<dbReference type="GO" id="GO:0000155">
    <property type="term" value="F:phosphorelay sensor kinase activity"/>
    <property type="evidence" value="ECO:0007669"/>
    <property type="project" value="InterPro"/>
</dbReference>
<dbReference type="CDD" id="cd17574">
    <property type="entry name" value="REC_OmpR"/>
    <property type="match status" value="1"/>
</dbReference>
<organism evidence="19 20">
    <name type="scientific">Candidatus Magnetoglobus multicellularis str. Araruama</name>
    <dbReference type="NCBI Taxonomy" id="890399"/>
    <lineage>
        <taxon>Bacteria</taxon>
        <taxon>Pseudomonadati</taxon>
        <taxon>Thermodesulfobacteriota</taxon>
        <taxon>Desulfobacteria</taxon>
        <taxon>Desulfobacterales</taxon>
        <taxon>Desulfobacteraceae</taxon>
        <taxon>Candidatus Magnetoglobus</taxon>
    </lineage>
</organism>
<dbReference type="GO" id="GO:0005886">
    <property type="term" value="C:plasma membrane"/>
    <property type="evidence" value="ECO:0007669"/>
    <property type="project" value="UniProtKB-SubCell"/>
</dbReference>
<proteinExistence type="predicted"/>
<evidence type="ECO:0000256" key="8">
    <source>
        <dbReference type="ARBA" id="ARBA00022741"/>
    </source>
</evidence>
<dbReference type="SUPFAM" id="SSF55874">
    <property type="entry name" value="ATPase domain of HSP90 chaperone/DNA topoisomerase II/histidine kinase"/>
    <property type="match status" value="1"/>
</dbReference>
<feature type="modified residue" description="Phosphohistidine" evidence="14">
    <location>
        <position position="755"/>
    </location>
</feature>
<dbReference type="CDD" id="cd17546">
    <property type="entry name" value="REC_hyHK_CKI1_RcsC-like"/>
    <property type="match status" value="1"/>
</dbReference>
<dbReference type="SMART" id="SM00448">
    <property type="entry name" value="REC"/>
    <property type="match status" value="3"/>
</dbReference>
<keyword evidence="11" id="KW-1133">Transmembrane helix</keyword>
<dbReference type="CDD" id="cd00075">
    <property type="entry name" value="HATPase"/>
    <property type="match status" value="1"/>
</dbReference>
<dbReference type="PANTHER" id="PTHR45339">
    <property type="entry name" value="HYBRID SIGNAL TRANSDUCTION HISTIDINE KINASE J"/>
    <property type="match status" value="1"/>
</dbReference>
<dbReference type="PANTHER" id="PTHR45339:SF1">
    <property type="entry name" value="HYBRID SIGNAL TRANSDUCTION HISTIDINE KINASE J"/>
    <property type="match status" value="1"/>
</dbReference>
<dbReference type="AlphaFoldDB" id="A0A1V1PCX7"/>
<dbReference type="PROSITE" id="PS50109">
    <property type="entry name" value="HIS_KIN"/>
    <property type="match status" value="1"/>
</dbReference>
<dbReference type="Pfam" id="PF01627">
    <property type="entry name" value="Hpt"/>
    <property type="match status" value="1"/>
</dbReference>
<evidence type="ECO:0000313" key="19">
    <source>
        <dbReference type="EMBL" id="ETR72634.1"/>
    </source>
</evidence>
<dbReference type="InterPro" id="IPR036097">
    <property type="entry name" value="HisK_dim/P_sf"/>
</dbReference>
<dbReference type="CDD" id="cd00082">
    <property type="entry name" value="HisKA"/>
    <property type="match status" value="1"/>
</dbReference>
<dbReference type="Gene3D" id="3.40.50.2300">
    <property type="match status" value="3"/>
</dbReference>
<dbReference type="Gene3D" id="3.30.565.10">
    <property type="entry name" value="Histidine kinase-like ATPase, C-terminal domain"/>
    <property type="match status" value="1"/>
</dbReference>
<dbReference type="InterPro" id="IPR004358">
    <property type="entry name" value="Sig_transdc_His_kin-like_C"/>
</dbReference>
<dbReference type="EMBL" id="ATBP01000128">
    <property type="protein sequence ID" value="ETR72634.1"/>
    <property type="molecule type" value="Genomic_DNA"/>
</dbReference>
<evidence type="ECO:0000256" key="15">
    <source>
        <dbReference type="PROSITE-ProRule" id="PRU00169"/>
    </source>
</evidence>
<feature type="domain" description="Histidine kinase" evidence="16">
    <location>
        <begin position="283"/>
        <end position="502"/>
    </location>
</feature>
<dbReference type="SUPFAM" id="SSF47226">
    <property type="entry name" value="Histidine-containing phosphotransfer domain, HPT domain"/>
    <property type="match status" value="1"/>
</dbReference>
<dbReference type="Proteomes" id="UP000189670">
    <property type="component" value="Unassembled WGS sequence"/>
</dbReference>
<dbReference type="PROSITE" id="PS50894">
    <property type="entry name" value="HPT"/>
    <property type="match status" value="1"/>
</dbReference>
<evidence type="ECO:0000256" key="9">
    <source>
        <dbReference type="ARBA" id="ARBA00022777"/>
    </source>
</evidence>
<evidence type="ECO:0000313" key="20">
    <source>
        <dbReference type="Proteomes" id="UP000189670"/>
    </source>
</evidence>
<feature type="domain" description="Response regulatory" evidence="17">
    <location>
        <begin position="136"/>
        <end position="254"/>
    </location>
</feature>
<dbReference type="SUPFAM" id="SSF47384">
    <property type="entry name" value="Homodimeric domain of signal transducing histidine kinase"/>
    <property type="match status" value="1"/>
</dbReference>
<feature type="modified residue" description="4-aspartylphosphate" evidence="15">
    <location>
        <position position="56"/>
    </location>
</feature>
<keyword evidence="9 19" id="KW-0418">Kinase</keyword>
<sequence>MTQKMKILVVDDSQVVRKIIRKELEAGGYIVDEAEDGFEAIVYSTMVSPPDLITLDIEMPGLNGFETCKKLQEKRYAKNPRRPPVIFVTGKDTLEDRKIGFKLGAADFITKPFEDGDILAAVNKILIPENRLHGMTALVADDNATARIIICDILKREGLTVIEAPDGMYAYETMCNRMADIDLVISDFVMPRLTGEELCIKIRKELELIDIPIIVITAMSEHSELLRLFKAGATDYLLKPFVKEELLARLSVHLERTHLNKQLRDSINKLTGLNKMKDDILAVCSHDLRTPLNGIIGFTELMLDKDYLQSEDREHLGHIKESGNFLMSLINDILDLSKIQSEKSPLPMAPMLAVTLTQNCIIALTPHAAQKNIQITFQDHSVKGVINCNKNALKRVINNLLSNAIKFTPDGGKIDVTIATKDTSKELSISVKDSGIGIPEDQIPYLFDKYTKTSQSGTKGEKGTGLGMSIVKEMVDRHGGRIEVTSEVNKGSCFKIIFPQSDQSEQFVGDNRFQDCQKITAPQDCEKNQQAIAMKEKFFNNENWKKVTRFLMAEDNFVNQELTRSIFAKHNMHLDLVENGIEAVEAVKNNQYHAVFMDMQMPELNGIDATKKIRQELKLDDIPIIAMTANTGEFQEQCRDAGMNGFITKPAKMDIIINELKQHMNIEQIVSALKEIENDCSDDLLKTDSTNKNEQQDIDSKDIFDKASAVELLDGDTLLFDQILVLFLQDTPDLISKLENAFKNNDFTNLEMYAHTLKSTSATICANKLSTVSKEMEHAAHEKDWEKARSFMKHIVSVYNELKNVLDKQDERC</sequence>
<keyword evidence="13" id="KW-0472">Membrane</keyword>
<dbReference type="SMART" id="SM00387">
    <property type="entry name" value="HATPase_c"/>
    <property type="match status" value="1"/>
</dbReference>
<evidence type="ECO:0000256" key="12">
    <source>
        <dbReference type="ARBA" id="ARBA00023012"/>
    </source>
</evidence>
<dbReference type="Pfam" id="PF00512">
    <property type="entry name" value="HisKA"/>
    <property type="match status" value="1"/>
</dbReference>
<comment type="catalytic activity">
    <reaction evidence="1">
        <text>ATP + protein L-histidine = ADP + protein N-phospho-L-histidine.</text>
        <dbReference type="EC" id="2.7.13.3"/>
    </reaction>
</comment>
<feature type="domain" description="Response regulatory" evidence="17">
    <location>
        <begin position="6"/>
        <end position="126"/>
    </location>
</feature>
<dbReference type="InterPro" id="IPR005467">
    <property type="entry name" value="His_kinase_dom"/>
</dbReference>
<keyword evidence="8" id="KW-0547">Nucleotide-binding</keyword>
<dbReference type="EC" id="2.7.13.3" evidence="3"/>
<dbReference type="InterPro" id="IPR001789">
    <property type="entry name" value="Sig_transdc_resp-reg_receiver"/>
</dbReference>
<dbReference type="Pfam" id="PF02518">
    <property type="entry name" value="HATPase_c"/>
    <property type="match status" value="1"/>
</dbReference>
<evidence type="ECO:0000259" key="18">
    <source>
        <dbReference type="PROSITE" id="PS50894"/>
    </source>
</evidence>
<evidence type="ECO:0000256" key="14">
    <source>
        <dbReference type="PROSITE-ProRule" id="PRU00110"/>
    </source>
</evidence>
<keyword evidence="12" id="KW-0902">Two-component regulatory system</keyword>
<comment type="caution">
    <text evidence="19">The sequence shown here is derived from an EMBL/GenBank/DDBJ whole genome shotgun (WGS) entry which is preliminary data.</text>
</comment>
<evidence type="ECO:0000256" key="7">
    <source>
        <dbReference type="ARBA" id="ARBA00022692"/>
    </source>
</evidence>
<dbReference type="InterPro" id="IPR008207">
    <property type="entry name" value="Sig_transdc_His_kin_Hpt_dom"/>
</dbReference>
<keyword evidence="4" id="KW-1003">Cell membrane</keyword>